<evidence type="ECO:0000313" key="7">
    <source>
        <dbReference type="EMBL" id="KAA8541176.1"/>
    </source>
</evidence>
<dbReference type="GO" id="GO:0005634">
    <property type="term" value="C:nucleus"/>
    <property type="evidence" value="ECO:0007669"/>
    <property type="project" value="UniProtKB-SubCell"/>
</dbReference>
<dbReference type="SUPFAM" id="SSF101936">
    <property type="entry name" value="DNA-binding pseudobarrel domain"/>
    <property type="match status" value="1"/>
</dbReference>
<name>A0A5J5BEW2_9ASTE</name>
<comment type="subcellular location">
    <subcellularLocation>
        <location evidence="1">Nucleus</location>
    </subcellularLocation>
</comment>
<evidence type="ECO:0000256" key="2">
    <source>
        <dbReference type="ARBA" id="ARBA00023015"/>
    </source>
</evidence>
<dbReference type="PROSITE" id="PS50863">
    <property type="entry name" value="B3"/>
    <property type="match status" value="1"/>
</dbReference>
<keyword evidence="4" id="KW-0804">Transcription</keyword>
<keyword evidence="5" id="KW-0539">Nucleus</keyword>
<keyword evidence="3" id="KW-0238">DNA-binding</keyword>
<evidence type="ECO:0000259" key="6">
    <source>
        <dbReference type="PROSITE" id="PS50863"/>
    </source>
</evidence>
<dbReference type="Proteomes" id="UP000325577">
    <property type="component" value="Linkage Group LG13"/>
</dbReference>
<evidence type="ECO:0000256" key="3">
    <source>
        <dbReference type="ARBA" id="ARBA00023125"/>
    </source>
</evidence>
<evidence type="ECO:0000256" key="1">
    <source>
        <dbReference type="ARBA" id="ARBA00004123"/>
    </source>
</evidence>
<dbReference type="InterPro" id="IPR015300">
    <property type="entry name" value="DNA-bd_pseudobarrel_sf"/>
</dbReference>
<protein>
    <recommendedName>
        <fullName evidence="6">TF-B3 domain-containing protein</fullName>
    </recommendedName>
</protein>
<dbReference type="OrthoDB" id="2020802at2759"/>
<dbReference type="Gene3D" id="2.40.330.10">
    <property type="entry name" value="DNA-binding pseudobarrel domain"/>
    <property type="match status" value="1"/>
</dbReference>
<dbReference type="GO" id="GO:0003700">
    <property type="term" value="F:DNA-binding transcription factor activity"/>
    <property type="evidence" value="ECO:0007669"/>
    <property type="project" value="InterPro"/>
</dbReference>
<dbReference type="EMBL" id="CM018036">
    <property type="protein sequence ID" value="KAA8541176.1"/>
    <property type="molecule type" value="Genomic_DNA"/>
</dbReference>
<dbReference type="CDD" id="cd10017">
    <property type="entry name" value="B3_DNA"/>
    <property type="match status" value="1"/>
</dbReference>
<evidence type="ECO:0000313" key="8">
    <source>
        <dbReference type="Proteomes" id="UP000325577"/>
    </source>
</evidence>
<dbReference type="InterPro" id="IPR003340">
    <property type="entry name" value="B3_DNA-bd"/>
</dbReference>
<dbReference type="PANTHER" id="PTHR31140">
    <property type="entry name" value="B3 DOMAIN-CONTAINING TRANSCRIPTION FACTOR ABI3"/>
    <property type="match status" value="1"/>
</dbReference>
<gene>
    <name evidence="7" type="ORF">F0562_025217</name>
</gene>
<accession>A0A5J5BEW2</accession>
<evidence type="ECO:0000256" key="5">
    <source>
        <dbReference type="ARBA" id="ARBA00023242"/>
    </source>
</evidence>
<keyword evidence="8" id="KW-1185">Reference proteome</keyword>
<dbReference type="AlphaFoldDB" id="A0A5J5BEW2"/>
<reference evidence="7 8" key="1">
    <citation type="submission" date="2019-09" db="EMBL/GenBank/DDBJ databases">
        <title>A chromosome-level genome assembly of the Chinese tupelo Nyssa sinensis.</title>
        <authorList>
            <person name="Yang X."/>
            <person name="Kang M."/>
            <person name="Yang Y."/>
            <person name="Xiong H."/>
            <person name="Wang M."/>
            <person name="Zhang Z."/>
            <person name="Wang Z."/>
            <person name="Wu H."/>
            <person name="Ma T."/>
            <person name="Liu J."/>
            <person name="Xi Z."/>
        </authorList>
    </citation>
    <scope>NUCLEOTIDE SEQUENCE [LARGE SCALE GENOMIC DNA]</scope>
    <source>
        <strain evidence="7">J267</strain>
        <tissue evidence="7">Leaf</tissue>
    </source>
</reference>
<dbReference type="GO" id="GO:0003677">
    <property type="term" value="F:DNA binding"/>
    <property type="evidence" value="ECO:0007669"/>
    <property type="project" value="UniProtKB-KW"/>
</dbReference>
<feature type="domain" description="TF-B3" evidence="6">
    <location>
        <begin position="69"/>
        <end position="170"/>
    </location>
</feature>
<dbReference type="SMART" id="SM01019">
    <property type="entry name" value="B3"/>
    <property type="match status" value="1"/>
</dbReference>
<dbReference type="PANTHER" id="PTHR31140:SF1">
    <property type="entry name" value="AP2_ERF AND B3 DOMAIN-CONTAINING TRANSCRIPTION REPRESSOR RAV2"/>
    <property type="match status" value="1"/>
</dbReference>
<proteinExistence type="predicted"/>
<organism evidence="7 8">
    <name type="scientific">Nyssa sinensis</name>
    <dbReference type="NCBI Taxonomy" id="561372"/>
    <lineage>
        <taxon>Eukaryota</taxon>
        <taxon>Viridiplantae</taxon>
        <taxon>Streptophyta</taxon>
        <taxon>Embryophyta</taxon>
        <taxon>Tracheophyta</taxon>
        <taxon>Spermatophyta</taxon>
        <taxon>Magnoliopsida</taxon>
        <taxon>eudicotyledons</taxon>
        <taxon>Gunneridae</taxon>
        <taxon>Pentapetalae</taxon>
        <taxon>asterids</taxon>
        <taxon>Cornales</taxon>
        <taxon>Nyssaceae</taxon>
        <taxon>Nyssa</taxon>
    </lineage>
</organism>
<sequence>MYIRAAQSGPDVMCLVVGNDNDWRMLPQGYYQEHEHCKHNNHYKGIDIAKRGEDSSASKGLRPLSREKLFDKVVTQSDLKQYRLAIPKQQAKKHFPLNVSNNGVLLCMVDNEGKMWRFRYAFWKSTQTYVLTSEWNHFVKEKGLNAGDVVSFSCSTRLNKQLYIDWERRRMSGIIAKAGLFKPIQQGQDPHQVVKLFGVNISST</sequence>
<evidence type="ECO:0000256" key="4">
    <source>
        <dbReference type="ARBA" id="ARBA00023163"/>
    </source>
</evidence>
<dbReference type="InterPro" id="IPR044800">
    <property type="entry name" value="LEC2-like"/>
</dbReference>
<dbReference type="Pfam" id="PF02362">
    <property type="entry name" value="B3"/>
    <property type="match status" value="1"/>
</dbReference>
<keyword evidence="2" id="KW-0805">Transcription regulation</keyword>